<proteinExistence type="predicted"/>
<gene>
    <name evidence="1" type="ORF">B9T62_19205</name>
</gene>
<sequence length="221" mass="25972">MNKNKHKINKSVIQMSNAIIRDREIGSVEFSLLLRLKYLIYENRGSGEIYIDIPKLRMKMEISDNRTLKKHLANLHKWGYINNFVKIERSTPSLISLDLKKFATPKKEYTQLPLSILSRVGTIGHTGVRLLYYFESYINRSIVQNQFCYSAVITICRDTGLGKTTVKEYVDILKKEKLLHVVAHKIGHNNQYNDNDELEFTKYNNHYYVNYNKLEEYELSV</sequence>
<reference evidence="1 2" key="1">
    <citation type="submission" date="2017-06" db="EMBL/GenBank/DDBJ databases">
        <title>Complete genome sequence of Paenibacillus donghaensis KCTC 13049T isolated from East Sea sediment, South Korea.</title>
        <authorList>
            <person name="Jung B.K."/>
            <person name="Hong S.-J."/>
            <person name="Shin J.-H."/>
        </authorList>
    </citation>
    <scope>NUCLEOTIDE SEQUENCE [LARGE SCALE GENOMIC DNA]</scope>
    <source>
        <strain evidence="1 2">KCTC 13049</strain>
    </source>
</reference>
<organism evidence="1 2">
    <name type="scientific">Paenibacillus donghaensis</name>
    <dbReference type="NCBI Taxonomy" id="414771"/>
    <lineage>
        <taxon>Bacteria</taxon>
        <taxon>Bacillati</taxon>
        <taxon>Bacillota</taxon>
        <taxon>Bacilli</taxon>
        <taxon>Bacillales</taxon>
        <taxon>Paenibacillaceae</taxon>
        <taxon>Paenibacillus</taxon>
    </lineage>
</organism>
<dbReference type="KEGG" id="pdh:B9T62_19205"/>
<accession>A0A2Z2K824</accession>
<dbReference type="Proteomes" id="UP000249890">
    <property type="component" value="Chromosome"/>
</dbReference>
<dbReference type="EMBL" id="CP021780">
    <property type="protein sequence ID" value="ASA22736.1"/>
    <property type="molecule type" value="Genomic_DNA"/>
</dbReference>
<name>A0A2Z2K824_9BACL</name>
<evidence type="ECO:0000313" key="1">
    <source>
        <dbReference type="EMBL" id="ASA22736.1"/>
    </source>
</evidence>
<keyword evidence="2" id="KW-1185">Reference proteome</keyword>
<dbReference type="AlphaFoldDB" id="A0A2Z2K824"/>
<evidence type="ECO:0000313" key="2">
    <source>
        <dbReference type="Proteomes" id="UP000249890"/>
    </source>
</evidence>
<protein>
    <submittedName>
        <fullName evidence="1">Uncharacterized protein</fullName>
    </submittedName>
</protein>